<protein>
    <submittedName>
        <fullName evidence="1">Uncharacterized protein</fullName>
    </submittedName>
</protein>
<dbReference type="EMBL" id="GGEC01056097">
    <property type="protein sequence ID" value="MBX36581.1"/>
    <property type="molecule type" value="Transcribed_RNA"/>
</dbReference>
<proteinExistence type="predicted"/>
<evidence type="ECO:0000313" key="1">
    <source>
        <dbReference type="EMBL" id="MBX36581.1"/>
    </source>
</evidence>
<organism evidence="1">
    <name type="scientific">Rhizophora mucronata</name>
    <name type="common">Asiatic mangrove</name>
    <dbReference type="NCBI Taxonomy" id="61149"/>
    <lineage>
        <taxon>Eukaryota</taxon>
        <taxon>Viridiplantae</taxon>
        <taxon>Streptophyta</taxon>
        <taxon>Embryophyta</taxon>
        <taxon>Tracheophyta</taxon>
        <taxon>Spermatophyta</taxon>
        <taxon>Magnoliopsida</taxon>
        <taxon>eudicotyledons</taxon>
        <taxon>Gunneridae</taxon>
        <taxon>Pentapetalae</taxon>
        <taxon>rosids</taxon>
        <taxon>fabids</taxon>
        <taxon>Malpighiales</taxon>
        <taxon>Rhizophoraceae</taxon>
        <taxon>Rhizophora</taxon>
    </lineage>
</organism>
<accession>A0A2P2N2A6</accession>
<dbReference type="AlphaFoldDB" id="A0A2P2N2A6"/>
<reference evidence="1" key="1">
    <citation type="submission" date="2018-02" db="EMBL/GenBank/DDBJ databases">
        <title>Rhizophora mucronata_Transcriptome.</title>
        <authorList>
            <person name="Meera S.P."/>
            <person name="Sreeshan A."/>
            <person name="Augustine A."/>
        </authorList>
    </citation>
    <scope>NUCLEOTIDE SEQUENCE</scope>
    <source>
        <tissue evidence="1">Leaf</tissue>
    </source>
</reference>
<name>A0A2P2N2A6_RHIMU</name>
<sequence length="29" mass="3594">MQIRMHFPKLDELIPYAFALTKYFHNLQK</sequence>